<dbReference type="Pfam" id="PF09602">
    <property type="entry name" value="PhaP_Bmeg"/>
    <property type="match status" value="1"/>
</dbReference>
<organism evidence="1 2">
    <name type="scientific">Gottfriedia luciferensis</name>
    <dbReference type="NCBI Taxonomy" id="178774"/>
    <lineage>
        <taxon>Bacteria</taxon>
        <taxon>Bacillati</taxon>
        <taxon>Bacillota</taxon>
        <taxon>Bacilli</taxon>
        <taxon>Bacillales</taxon>
        <taxon>Bacillaceae</taxon>
        <taxon>Gottfriedia</taxon>
    </lineage>
</organism>
<proteinExistence type="predicted"/>
<dbReference type="RefSeq" id="WP_069032033.1">
    <property type="nucleotide sequence ID" value="NZ_MDKC01000001.1"/>
</dbReference>
<comment type="caution">
    <text evidence="1">The sequence shown here is derived from an EMBL/GenBank/DDBJ whole genome shotgun (WGS) entry which is preliminary data.</text>
</comment>
<name>A0ABX2ZWE0_9BACI</name>
<evidence type="ECO:0008006" key="3">
    <source>
        <dbReference type="Google" id="ProtNLM"/>
    </source>
</evidence>
<reference evidence="1 2" key="1">
    <citation type="submission" date="2016-07" db="EMBL/GenBank/DDBJ databases">
        <authorList>
            <person name="Townsley L."/>
            <person name="Shank E.A."/>
        </authorList>
    </citation>
    <scope>NUCLEOTIDE SEQUENCE [LARGE SCALE GENOMIC DNA]</scope>
    <source>
        <strain evidence="1 2">CH01</strain>
    </source>
</reference>
<sequence length="191" mass="22824">MTTQKASKPKAEGQKIKDEKVEKYFMDPFFNTLWDQYESSLTYIRDSRVQRLDSFIKVLKETRKFNEEYRNAVNGLFDEIKYFNNHIKENTSRIKFAKTDESVQSSVNLFEETVNKFGEFLSTPFKASVELIERVEEQYEQTGKYYIESLKERDLVWSSLNEHYLQSLRAVHTNFNHRIEDSFNMFTSVNK</sequence>
<protein>
    <recommendedName>
        <fullName evidence="3">Apolipoprotein B</fullName>
    </recommendedName>
</protein>
<dbReference type="Proteomes" id="UP000094580">
    <property type="component" value="Unassembled WGS sequence"/>
</dbReference>
<gene>
    <name evidence="1" type="ORF">BED47_01395</name>
</gene>
<accession>A0ABX2ZWE0</accession>
<dbReference type="EMBL" id="MDKC01000001">
    <property type="protein sequence ID" value="ODG93853.1"/>
    <property type="molecule type" value="Genomic_DNA"/>
</dbReference>
<evidence type="ECO:0000313" key="2">
    <source>
        <dbReference type="Proteomes" id="UP000094580"/>
    </source>
</evidence>
<evidence type="ECO:0000313" key="1">
    <source>
        <dbReference type="EMBL" id="ODG93853.1"/>
    </source>
</evidence>
<keyword evidence="2" id="KW-1185">Reference proteome</keyword>
<dbReference type="InterPro" id="IPR011728">
    <property type="entry name" value="PhaP_Bmeg"/>
</dbReference>